<keyword evidence="2" id="KW-1185">Reference proteome</keyword>
<name>A0ACB8AUY9_9AGAM</name>
<sequence>MLHISVLDICLAGAGLYLVKRFLTKNSAPLPPGPSGWPIIGNLLDMPTEDPWLTYSNWAKQYGDITSVELFGRRFIFLNSPKAATDLFDKKGAAYADRPHLTMACDLAGWADALIYLSPGDKFRRYRKNISRLISKGPVRAFHPAEEIETRRFLLDVLKSPDDLMAHVRRTAGAVILRISHGYQVKGDDDPFVTLAEEGMRFFGQLNRPGSFLVDVIPALKYVPEWFPGAGFKQFAKASEKNITEMVEKPHEFVKEQMAAGIASNSLTSHLLSDDDLDAAQEQSIKWAAFSMYAGGSDTTVSSVYGFFLAMTLYPEVQAKAQAELDSVVGPDRLPTFEDLPALPYMAALCKEVLRWNIVAPLTAYHVATQDDIYEGYFIPKGSYLFANLWHLLHDEQTYPNPEEFNPERFLGPNPQDDPRDACFGYGRRICPGLHLAEASIFISCAMSLAVFNIKKAVENGVEITPEMKFSDGAVCHPRPFKCSIRPRSAKAEGLIIAS</sequence>
<dbReference type="EMBL" id="MU267590">
    <property type="protein sequence ID" value="KAH7916603.1"/>
    <property type="molecule type" value="Genomic_DNA"/>
</dbReference>
<proteinExistence type="predicted"/>
<protein>
    <submittedName>
        <fullName evidence="1">Cytochrome P450</fullName>
    </submittedName>
</protein>
<evidence type="ECO:0000313" key="1">
    <source>
        <dbReference type="EMBL" id="KAH7916603.1"/>
    </source>
</evidence>
<dbReference type="Proteomes" id="UP000790377">
    <property type="component" value="Unassembled WGS sequence"/>
</dbReference>
<reference evidence="1" key="1">
    <citation type="journal article" date="2021" name="New Phytol.">
        <title>Evolutionary innovations through gain and loss of genes in the ectomycorrhizal Boletales.</title>
        <authorList>
            <person name="Wu G."/>
            <person name="Miyauchi S."/>
            <person name="Morin E."/>
            <person name="Kuo A."/>
            <person name="Drula E."/>
            <person name="Varga T."/>
            <person name="Kohler A."/>
            <person name="Feng B."/>
            <person name="Cao Y."/>
            <person name="Lipzen A."/>
            <person name="Daum C."/>
            <person name="Hundley H."/>
            <person name="Pangilinan J."/>
            <person name="Johnson J."/>
            <person name="Barry K."/>
            <person name="LaButti K."/>
            <person name="Ng V."/>
            <person name="Ahrendt S."/>
            <person name="Min B."/>
            <person name="Choi I.G."/>
            <person name="Park H."/>
            <person name="Plett J.M."/>
            <person name="Magnuson J."/>
            <person name="Spatafora J.W."/>
            <person name="Nagy L.G."/>
            <person name="Henrissat B."/>
            <person name="Grigoriev I.V."/>
            <person name="Yang Z.L."/>
            <person name="Xu J."/>
            <person name="Martin F.M."/>
        </authorList>
    </citation>
    <scope>NUCLEOTIDE SEQUENCE</scope>
    <source>
        <strain evidence="1">ATCC 28755</strain>
    </source>
</reference>
<organism evidence="1 2">
    <name type="scientific">Hygrophoropsis aurantiaca</name>
    <dbReference type="NCBI Taxonomy" id="72124"/>
    <lineage>
        <taxon>Eukaryota</taxon>
        <taxon>Fungi</taxon>
        <taxon>Dikarya</taxon>
        <taxon>Basidiomycota</taxon>
        <taxon>Agaricomycotina</taxon>
        <taxon>Agaricomycetes</taxon>
        <taxon>Agaricomycetidae</taxon>
        <taxon>Boletales</taxon>
        <taxon>Coniophorineae</taxon>
        <taxon>Hygrophoropsidaceae</taxon>
        <taxon>Hygrophoropsis</taxon>
    </lineage>
</organism>
<accession>A0ACB8AUY9</accession>
<comment type="caution">
    <text evidence="1">The sequence shown here is derived from an EMBL/GenBank/DDBJ whole genome shotgun (WGS) entry which is preliminary data.</text>
</comment>
<evidence type="ECO:0000313" key="2">
    <source>
        <dbReference type="Proteomes" id="UP000790377"/>
    </source>
</evidence>
<gene>
    <name evidence="1" type="ORF">BJ138DRAFT_995367</name>
</gene>